<protein>
    <submittedName>
        <fullName evidence="2">YdcO</fullName>
    </submittedName>
</protein>
<evidence type="ECO:0000256" key="1">
    <source>
        <dbReference type="SAM" id="Phobius"/>
    </source>
</evidence>
<feature type="transmembrane region" description="Helical" evidence="1">
    <location>
        <begin position="228"/>
        <end position="248"/>
    </location>
</feature>
<sequence>MRYNALCEDVRYNAQEGYTMSARRAPFPVTLPMAVSGLVAVLVGYSSTGAIIYQVALSAGASSAQIAGWLSVIGLAMGIASAGLSLAYRMPILAAWSTPGAALLATSLQGASIHEAIGVFVFANALIVLCGVTGLFARLMNYIPASLAAAMLAGILLRFGLQTFSDLAVNFTLAGAMCCVWLLARRWLARYAILIALLAGLAVAYGQNSLHFPAHAASFSLPGPVWPTFSWPVLIGVGLPYFLVTMASQNAPGIATLHAHGYRPPVSALMSWTGLLALVLSPFGGFSVCVAAITAAICMGEDVDVDPRRRWIAAALAGFFYLLAGFSGALIAVLFSALPAVMVQVLAGLALLATLGGSLQRALEQPEERDSALIAFLITASGVTLCGIGAAFWGLVGGVVAHLLLKRKTA</sequence>
<dbReference type="NCBIfam" id="TIGR00843">
    <property type="entry name" value="benE"/>
    <property type="match status" value="1"/>
</dbReference>
<reference evidence="2 3" key="1">
    <citation type="journal article" date="2010" name="J. Bacteriol.">
        <title>Genome sequence of Pantoea ananatis LMG20103, the causative agent of Eucalyptus blight and dieback.</title>
        <authorList>
            <person name="De Maayer P."/>
            <person name="Chan W.Y."/>
            <person name="Venter S.N."/>
            <person name="Toth I.K."/>
            <person name="Birch P.R."/>
            <person name="Joubert F."/>
            <person name="Coutinho T.A."/>
        </authorList>
    </citation>
    <scope>NUCLEOTIDE SEQUENCE [LARGE SCALE GENOMIC DNA]</scope>
    <source>
        <strain evidence="2 3">LMG 20103</strain>
    </source>
</reference>
<feature type="transmembrane region" description="Helical" evidence="1">
    <location>
        <begin position="142"/>
        <end position="161"/>
    </location>
</feature>
<evidence type="ECO:0000313" key="3">
    <source>
        <dbReference type="Proteomes" id="UP000001702"/>
    </source>
</evidence>
<feature type="transmembrane region" description="Helical" evidence="1">
    <location>
        <begin position="341"/>
        <end position="360"/>
    </location>
</feature>
<evidence type="ECO:0000313" key="2">
    <source>
        <dbReference type="EMBL" id="ADD77012.1"/>
    </source>
</evidence>
<feature type="transmembrane region" description="Helical" evidence="1">
    <location>
        <begin position="269"/>
        <end position="299"/>
    </location>
</feature>
<keyword evidence="1" id="KW-0812">Transmembrane</keyword>
<accession>D4GEA5</accession>
<keyword evidence="1" id="KW-0472">Membrane</keyword>
<dbReference type="GO" id="GO:0042925">
    <property type="term" value="F:benzoate transmembrane transporter activity"/>
    <property type="evidence" value="ECO:0007669"/>
    <property type="project" value="InterPro"/>
</dbReference>
<dbReference type="KEGG" id="pam:PANA_1845"/>
<feature type="transmembrane region" description="Helical" evidence="1">
    <location>
        <begin position="117"/>
        <end position="137"/>
    </location>
</feature>
<dbReference type="PANTHER" id="PTHR30199:SF0">
    <property type="entry name" value="INNER MEMBRANE PROTEIN YDCO"/>
    <property type="match status" value="1"/>
</dbReference>
<feature type="transmembrane region" description="Helical" evidence="1">
    <location>
        <begin position="66"/>
        <end position="86"/>
    </location>
</feature>
<keyword evidence="3" id="KW-1185">Reference proteome</keyword>
<dbReference type="GO" id="GO:0005886">
    <property type="term" value="C:plasma membrane"/>
    <property type="evidence" value="ECO:0007669"/>
    <property type="project" value="TreeGrafter"/>
</dbReference>
<feature type="transmembrane region" description="Helical" evidence="1">
    <location>
        <begin position="191"/>
        <end position="208"/>
    </location>
</feature>
<dbReference type="STRING" id="706191.PANA_1845"/>
<dbReference type="EMBL" id="CP001875">
    <property type="protein sequence ID" value="ADD77012.1"/>
    <property type="molecule type" value="Genomic_DNA"/>
</dbReference>
<dbReference type="eggNOG" id="COG3135">
    <property type="taxonomic scope" value="Bacteria"/>
</dbReference>
<proteinExistence type="predicted"/>
<feature type="transmembrane region" description="Helical" evidence="1">
    <location>
        <begin position="311"/>
        <end position="334"/>
    </location>
</feature>
<organism evidence="2 3">
    <name type="scientific">Pantoea ananatis (strain LMG 20103)</name>
    <dbReference type="NCBI Taxonomy" id="706191"/>
    <lineage>
        <taxon>Bacteria</taxon>
        <taxon>Pseudomonadati</taxon>
        <taxon>Pseudomonadota</taxon>
        <taxon>Gammaproteobacteria</taxon>
        <taxon>Enterobacterales</taxon>
        <taxon>Erwiniaceae</taxon>
        <taxon>Pantoea</taxon>
    </lineage>
</organism>
<name>D4GEA5_PANAM</name>
<keyword evidence="1" id="KW-1133">Transmembrane helix</keyword>
<dbReference type="AlphaFoldDB" id="D4GEA5"/>
<dbReference type="Proteomes" id="UP000001702">
    <property type="component" value="Chromosome"/>
</dbReference>
<feature type="transmembrane region" description="Helical" evidence="1">
    <location>
        <begin position="167"/>
        <end position="184"/>
    </location>
</feature>
<dbReference type="InterPro" id="IPR004711">
    <property type="entry name" value="Benzoate_Transporter"/>
</dbReference>
<dbReference type="HOGENOM" id="CLU_041268_2_0_6"/>
<dbReference type="PANTHER" id="PTHR30199">
    <property type="entry name" value="MFS FAMILY TRANSPORTER, PREDICTED SUBSTRATE BENZOATE"/>
    <property type="match status" value="1"/>
</dbReference>
<gene>
    <name evidence="2" type="primary">ydcO</name>
    <name evidence="2" type="ordered locus">PANA_1845</name>
</gene>
<feature type="transmembrane region" description="Helical" evidence="1">
    <location>
        <begin position="372"/>
        <end position="405"/>
    </location>
</feature>
<feature type="transmembrane region" description="Helical" evidence="1">
    <location>
        <begin position="29"/>
        <end position="54"/>
    </location>
</feature>
<dbReference type="Pfam" id="PF03594">
    <property type="entry name" value="BenE"/>
    <property type="match status" value="1"/>
</dbReference>